<comment type="catalytic activity">
    <reaction evidence="4 5">
        <text>O-phospho-L-tyrosyl-[protein] + H2O = L-tyrosyl-[protein] + phosphate</text>
        <dbReference type="Rhea" id="RHEA:10684"/>
        <dbReference type="Rhea" id="RHEA-COMP:10136"/>
        <dbReference type="Rhea" id="RHEA-COMP:20101"/>
        <dbReference type="ChEBI" id="CHEBI:15377"/>
        <dbReference type="ChEBI" id="CHEBI:43474"/>
        <dbReference type="ChEBI" id="CHEBI:46858"/>
        <dbReference type="ChEBI" id="CHEBI:61978"/>
        <dbReference type="EC" id="3.1.3.48"/>
    </reaction>
</comment>
<dbReference type="PANTHER" id="PTHR39181">
    <property type="entry name" value="TYROSINE-PROTEIN PHOSPHATASE YWQE"/>
    <property type="match status" value="1"/>
</dbReference>
<dbReference type="PIRSF" id="PIRSF016557">
    <property type="entry name" value="Caps_synth_CpsB"/>
    <property type="match status" value="1"/>
</dbReference>
<dbReference type="Gene3D" id="3.20.20.140">
    <property type="entry name" value="Metal-dependent hydrolases"/>
    <property type="match status" value="1"/>
</dbReference>
<dbReference type="InterPro" id="IPR016195">
    <property type="entry name" value="Pol/histidinol_Pase-like"/>
</dbReference>
<dbReference type="OrthoDB" id="9788539at2"/>
<dbReference type="EMBL" id="UHDO01000001">
    <property type="protein sequence ID" value="SUM42604.1"/>
    <property type="molecule type" value="Genomic_DNA"/>
</dbReference>
<accession>A0A380FUX8</accession>
<evidence type="ECO:0000256" key="1">
    <source>
        <dbReference type="ARBA" id="ARBA00005750"/>
    </source>
</evidence>
<comment type="similarity">
    <text evidence="1 5">Belongs to the metallo-dependent hydrolases superfamily. CpsB/CapC family.</text>
</comment>
<dbReference type="EMBL" id="SRLS01000018">
    <property type="protein sequence ID" value="TGE15880.1"/>
    <property type="molecule type" value="Genomic_DNA"/>
</dbReference>
<reference evidence="6 8" key="1">
    <citation type="submission" date="2018-06" db="EMBL/GenBank/DDBJ databases">
        <authorList>
            <consortium name="Pathogen Informatics"/>
            <person name="Doyle S."/>
        </authorList>
    </citation>
    <scope>NUCLEOTIDE SEQUENCE [LARGE SCALE GENOMIC DNA]</scope>
    <source>
        <strain evidence="6 8">NCTC13830</strain>
    </source>
</reference>
<evidence type="ECO:0000256" key="2">
    <source>
        <dbReference type="ARBA" id="ARBA00022801"/>
    </source>
</evidence>
<dbReference type="InterPro" id="IPR016667">
    <property type="entry name" value="Caps_polysacc_synth_CpsB/CapC"/>
</dbReference>
<keyword evidence="9" id="KW-1185">Reference proteome</keyword>
<evidence type="ECO:0000256" key="5">
    <source>
        <dbReference type="PIRNR" id="PIRNR016557"/>
    </source>
</evidence>
<reference evidence="7 9" key="2">
    <citation type="submission" date="2019-04" db="EMBL/GenBank/DDBJ databases">
        <title>Genomic characterization of Staphylococcus petrasii strains.</title>
        <authorList>
            <person name="Vrbovska V."/>
            <person name="Kovarovic V."/>
            <person name="Maslanova I."/>
            <person name="Indrakova A."/>
            <person name="Petras P."/>
            <person name="Sedo O."/>
            <person name="Svec P."/>
            <person name="Fisarova L."/>
            <person name="Sedlacek I."/>
            <person name="Doskar J."/>
            <person name="Pantucek R."/>
        </authorList>
    </citation>
    <scope>NUCLEOTIDE SEQUENCE [LARGE SCALE GENOMIC DNA]</scope>
    <source>
        <strain evidence="7 9">P5404</strain>
    </source>
</reference>
<evidence type="ECO:0000313" key="9">
    <source>
        <dbReference type="Proteomes" id="UP000297598"/>
    </source>
</evidence>
<keyword evidence="2 5" id="KW-0378">Hydrolase</keyword>
<dbReference type="Proteomes" id="UP000297598">
    <property type="component" value="Unassembled WGS sequence"/>
</dbReference>
<dbReference type="AlphaFoldDB" id="A0A380FUX8"/>
<evidence type="ECO:0000313" key="7">
    <source>
        <dbReference type="EMBL" id="TGE15880.1"/>
    </source>
</evidence>
<gene>
    <name evidence="6" type="primary">capC_1</name>
    <name evidence="7" type="ORF">BJR09_10510</name>
    <name evidence="6" type="ORF">NCTC13830_00123</name>
</gene>
<dbReference type="GO" id="GO:0004725">
    <property type="term" value="F:protein tyrosine phosphatase activity"/>
    <property type="evidence" value="ECO:0007669"/>
    <property type="project" value="UniProtKB-UniRule"/>
</dbReference>
<dbReference type="RefSeq" id="WP_103297168.1">
    <property type="nucleotide sequence ID" value="NZ_PPQT01000011.1"/>
</dbReference>
<evidence type="ECO:0000313" key="8">
    <source>
        <dbReference type="Proteomes" id="UP000254047"/>
    </source>
</evidence>
<sequence>MIDIHNHLIWGVDDGAKDIEETISMIKTAYAQGITRIIATPHFYIDTYEPNKDDLYEKKALLEQRLEELNLPVSIKLGEEIYLEPASFEKIESKTALSLDNQKYILVEFSFNDIPLFIFELLVKLVDIGYVPIIAHPERYKSVQTDFSLLEKFVDLGCILQLNGGSILGNHGRSAKKAAKYMVKHRLFHLIGSDAHNDANRPFVTAKAFKKIKDQDFKYFLETNAEAIWNNQRINSYKYFQ</sequence>
<dbReference type="Pfam" id="PF19567">
    <property type="entry name" value="CpsB_CapC"/>
    <property type="match status" value="1"/>
</dbReference>
<evidence type="ECO:0000313" key="6">
    <source>
        <dbReference type="EMBL" id="SUM42604.1"/>
    </source>
</evidence>
<evidence type="ECO:0000256" key="3">
    <source>
        <dbReference type="ARBA" id="ARBA00022912"/>
    </source>
</evidence>
<dbReference type="PANTHER" id="PTHR39181:SF1">
    <property type="entry name" value="TYROSINE-PROTEIN PHOSPHATASE YWQE"/>
    <property type="match status" value="1"/>
</dbReference>
<dbReference type="EC" id="3.1.3.48" evidence="5"/>
<name>A0A380FUX8_9STAP</name>
<keyword evidence="3 5" id="KW-0904">Protein phosphatase</keyword>
<proteinExistence type="inferred from homology"/>
<dbReference type="GO" id="GO:0030145">
    <property type="term" value="F:manganese ion binding"/>
    <property type="evidence" value="ECO:0007669"/>
    <property type="project" value="UniProtKB-UniRule"/>
</dbReference>
<protein>
    <recommendedName>
        <fullName evidence="5">Tyrosine-protein phosphatase</fullName>
        <ecNumber evidence="5">3.1.3.48</ecNumber>
    </recommendedName>
</protein>
<organism evidence="6 8">
    <name type="scientific">Staphylococcus petrasii</name>
    <dbReference type="NCBI Taxonomy" id="1276936"/>
    <lineage>
        <taxon>Bacteria</taxon>
        <taxon>Bacillati</taxon>
        <taxon>Bacillota</taxon>
        <taxon>Bacilli</taxon>
        <taxon>Bacillales</taxon>
        <taxon>Staphylococcaceae</taxon>
        <taxon>Staphylococcus</taxon>
    </lineage>
</organism>
<dbReference type="Proteomes" id="UP000254047">
    <property type="component" value="Unassembled WGS sequence"/>
</dbReference>
<evidence type="ECO:0000256" key="4">
    <source>
        <dbReference type="ARBA" id="ARBA00051722"/>
    </source>
</evidence>
<dbReference type="SUPFAM" id="SSF89550">
    <property type="entry name" value="PHP domain-like"/>
    <property type="match status" value="1"/>
</dbReference>